<feature type="domain" description="AP2/ERF" evidence="7">
    <location>
        <begin position="205"/>
        <end position="262"/>
    </location>
</feature>
<dbReference type="InterPro" id="IPR016177">
    <property type="entry name" value="DNA-bd_dom_sf"/>
</dbReference>
<keyword evidence="2" id="KW-0805">Transcription regulation</keyword>
<evidence type="ECO:0000256" key="6">
    <source>
        <dbReference type="SAM" id="MobiDB-lite"/>
    </source>
</evidence>
<feature type="compositionally biased region" description="Basic and acidic residues" evidence="6">
    <location>
        <begin position="188"/>
        <end position="203"/>
    </location>
</feature>
<name>A0ABR2M2E8_9ASPA</name>
<dbReference type="PROSITE" id="PS51032">
    <property type="entry name" value="AP2_ERF"/>
    <property type="match status" value="1"/>
</dbReference>
<comment type="caution">
    <text evidence="8">The sequence shown here is derived from an EMBL/GenBank/DDBJ whole genome shotgun (WGS) entry which is preliminary data.</text>
</comment>
<organism evidence="8 9">
    <name type="scientific">Platanthera guangdongensis</name>
    <dbReference type="NCBI Taxonomy" id="2320717"/>
    <lineage>
        <taxon>Eukaryota</taxon>
        <taxon>Viridiplantae</taxon>
        <taxon>Streptophyta</taxon>
        <taxon>Embryophyta</taxon>
        <taxon>Tracheophyta</taxon>
        <taxon>Spermatophyta</taxon>
        <taxon>Magnoliopsida</taxon>
        <taxon>Liliopsida</taxon>
        <taxon>Asparagales</taxon>
        <taxon>Orchidaceae</taxon>
        <taxon>Orchidoideae</taxon>
        <taxon>Orchideae</taxon>
        <taxon>Orchidinae</taxon>
        <taxon>Platanthera</taxon>
    </lineage>
</organism>
<sequence length="310" mass="33835">MCCLLGFQELNCEFFEEYLHEVANPSESEDISRFFSAGDEEVDSTGVMAAVPPEPTSDMPVVATVAVSSQAAVTVGALSEFGQKREMFAIVSALTSVISGCQLESAGEEHAVAGGGELTAEAVPSSKFISLVEQRSGGGIKREGDEMLRLHEMGSYSRRFGGFSGGWPAESSSSAAGPKRKFPTPAILEEKQRKSAETGTGDRRRYRGVRQRPWGKWAAEIRDPHKAARVWLGTFGTAEDADRAYDKAAIRYRGNRAKLTSQKKSMSGGLSIYLRLRPSGYTNLVLRRSIQSCCRRRSTLQEITWSIQGC</sequence>
<dbReference type="InterPro" id="IPR001471">
    <property type="entry name" value="AP2/ERF_dom"/>
</dbReference>
<evidence type="ECO:0000259" key="7">
    <source>
        <dbReference type="PROSITE" id="PS51032"/>
    </source>
</evidence>
<gene>
    <name evidence="8" type="primary">ERF110</name>
    <name evidence="8" type="ORF">KSP40_PGU010491</name>
</gene>
<dbReference type="SUPFAM" id="SSF54171">
    <property type="entry name" value="DNA-binding domain"/>
    <property type="match status" value="1"/>
</dbReference>
<keyword evidence="3" id="KW-0238">DNA-binding</keyword>
<evidence type="ECO:0000256" key="1">
    <source>
        <dbReference type="ARBA" id="ARBA00004123"/>
    </source>
</evidence>
<evidence type="ECO:0000256" key="4">
    <source>
        <dbReference type="ARBA" id="ARBA00023163"/>
    </source>
</evidence>
<evidence type="ECO:0000256" key="2">
    <source>
        <dbReference type="ARBA" id="ARBA00023015"/>
    </source>
</evidence>
<dbReference type="PRINTS" id="PR00367">
    <property type="entry name" value="ETHRSPELEMNT"/>
</dbReference>
<dbReference type="Gene3D" id="3.30.730.10">
    <property type="entry name" value="AP2/ERF domain"/>
    <property type="match status" value="1"/>
</dbReference>
<dbReference type="PANTHER" id="PTHR31190">
    <property type="entry name" value="DNA-BINDING DOMAIN"/>
    <property type="match status" value="1"/>
</dbReference>
<dbReference type="InterPro" id="IPR044808">
    <property type="entry name" value="ERF_plant"/>
</dbReference>
<dbReference type="EMBL" id="JBBWWR010000012">
    <property type="protein sequence ID" value="KAK8958214.1"/>
    <property type="molecule type" value="Genomic_DNA"/>
</dbReference>
<feature type="region of interest" description="Disordered" evidence="6">
    <location>
        <begin position="167"/>
        <end position="205"/>
    </location>
</feature>
<comment type="subcellular location">
    <subcellularLocation>
        <location evidence="1">Nucleus</location>
    </subcellularLocation>
</comment>
<dbReference type="Pfam" id="PF00847">
    <property type="entry name" value="AP2"/>
    <property type="match status" value="1"/>
</dbReference>
<evidence type="ECO:0000313" key="8">
    <source>
        <dbReference type="EMBL" id="KAK8958214.1"/>
    </source>
</evidence>
<protein>
    <submittedName>
        <fullName evidence="8">Ethylene-responsive transcription factor ERF110</fullName>
    </submittedName>
</protein>
<dbReference type="SMART" id="SM00380">
    <property type="entry name" value="AP2"/>
    <property type="match status" value="1"/>
</dbReference>
<evidence type="ECO:0000256" key="3">
    <source>
        <dbReference type="ARBA" id="ARBA00023125"/>
    </source>
</evidence>
<keyword evidence="5" id="KW-0539">Nucleus</keyword>
<accession>A0ABR2M2E8</accession>
<reference evidence="8 9" key="1">
    <citation type="journal article" date="2022" name="Nat. Plants">
        <title>Genomes of leafy and leafless Platanthera orchids illuminate the evolution of mycoheterotrophy.</title>
        <authorList>
            <person name="Li M.H."/>
            <person name="Liu K.W."/>
            <person name="Li Z."/>
            <person name="Lu H.C."/>
            <person name="Ye Q.L."/>
            <person name="Zhang D."/>
            <person name="Wang J.Y."/>
            <person name="Li Y.F."/>
            <person name="Zhong Z.M."/>
            <person name="Liu X."/>
            <person name="Yu X."/>
            <person name="Liu D.K."/>
            <person name="Tu X.D."/>
            <person name="Liu B."/>
            <person name="Hao Y."/>
            <person name="Liao X.Y."/>
            <person name="Jiang Y.T."/>
            <person name="Sun W.H."/>
            <person name="Chen J."/>
            <person name="Chen Y.Q."/>
            <person name="Ai Y."/>
            <person name="Zhai J.W."/>
            <person name="Wu S.S."/>
            <person name="Zhou Z."/>
            <person name="Hsiao Y.Y."/>
            <person name="Wu W.L."/>
            <person name="Chen Y.Y."/>
            <person name="Lin Y.F."/>
            <person name="Hsu J.L."/>
            <person name="Li C.Y."/>
            <person name="Wang Z.W."/>
            <person name="Zhao X."/>
            <person name="Zhong W.Y."/>
            <person name="Ma X.K."/>
            <person name="Ma L."/>
            <person name="Huang J."/>
            <person name="Chen G.Z."/>
            <person name="Huang M.Z."/>
            <person name="Huang L."/>
            <person name="Peng D.H."/>
            <person name="Luo Y.B."/>
            <person name="Zou S.Q."/>
            <person name="Chen S.P."/>
            <person name="Lan S."/>
            <person name="Tsai W.C."/>
            <person name="Van de Peer Y."/>
            <person name="Liu Z.J."/>
        </authorList>
    </citation>
    <scope>NUCLEOTIDE SEQUENCE [LARGE SCALE GENOMIC DNA]</scope>
    <source>
        <strain evidence="8">Lor288</strain>
    </source>
</reference>
<evidence type="ECO:0000256" key="5">
    <source>
        <dbReference type="ARBA" id="ARBA00023242"/>
    </source>
</evidence>
<keyword evidence="4" id="KW-0804">Transcription</keyword>
<keyword evidence="9" id="KW-1185">Reference proteome</keyword>
<dbReference type="InterPro" id="IPR036955">
    <property type="entry name" value="AP2/ERF_dom_sf"/>
</dbReference>
<dbReference type="CDD" id="cd00018">
    <property type="entry name" value="AP2"/>
    <property type="match status" value="1"/>
</dbReference>
<proteinExistence type="predicted"/>
<dbReference type="Proteomes" id="UP001412067">
    <property type="component" value="Unassembled WGS sequence"/>
</dbReference>
<evidence type="ECO:0000313" key="9">
    <source>
        <dbReference type="Proteomes" id="UP001412067"/>
    </source>
</evidence>